<sequence>MIRSITSLAEVPSTLPEKFKMFSLRPSVIACCCLATPTPPKYLASASASAFFTRSTFSASPLNSLASSIL</sequence>
<dbReference type="EMBL" id="BT135443">
    <property type="protein sequence ID" value="AFK35238.1"/>
    <property type="molecule type" value="mRNA"/>
</dbReference>
<evidence type="ECO:0000313" key="1">
    <source>
        <dbReference type="EMBL" id="AFK35238.1"/>
    </source>
</evidence>
<accession>I3S4P6</accession>
<dbReference type="AlphaFoldDB" id="I3S4P6"/>
<organism evidence="1">
    <name type="scientific">Lotus japonicus</name>
    <name type="common">Lotus corniculatus var. japonicus</name>
    <dbReference type="NCBI Taxonomy" id="34305"/>
    <lineage>
        <taxon>Eukaryota</taxon>
        <taxon>Viridiplantae</taxon>
        <taxon>Streptophyta</taxon>
        <taxon>Embryophyta</taxon>
        <taxon>Tracheophyta</taxon>
        <taxon>Spermatophyta</taxon>
        <taxon>Magnoliopsida</taxon>
        <taxon>eudicotyledons</taxon>
        <taxon>Gunneridae</taxon>
        <taxon>Pentapetalae</taxon>
        <taxon>rosids</taxon>
        <taxon>fabids</taxon>
        <taxon>Fabales</taxon>
        <taxon>Fabaceae</taxon>
        <taxon>Papilionoideae</taxon>
        <taxon>50 kb inversion clade</taxon>
        <taxon>NPAAA clade</taxon>
        <taxon>Hologalegina</taxon>
        <taxon>robinioid clade</taxon>
        <taxon>Loteae</taxon>
        <taxon>Lotus</taxon>
    </lineage>
</organism>
<name>I3S4P6_LOTJA</name>
<proteinExistence type="evidence at transcript level"/>
<reference evidence="1" key="1">
    <citation type="submission" date="2012-05" db="EMBL/GenBank/DDBJ databases">
        <authorList>
            <person name="Krishnakumar V."/>
            <person name="Cheung F."/>
            <person name="Xiao Y."/>
            <person name="Chan A."/>
            <person name="Moskal W.A."/>
            <person name="Town C.D."/>
        </authorList>
    </citation>
    <scope>NUCLEOTIDE SEQUENCE</scope>
</reference>
<protein>
    <submittedName>
        <fullName evidence="1">Uncharacterized protein</fullName>
    </submittedName>
</protein>